<dbReference type="KEGG" id="dpl:KGM_205475"/>
<dbReference type="Proteomes" id="UP000007151">
    <property type="component" value="Unassembled WGS sequence"/>
</dbReference>
<comment type="caution">
    <text evidence="2">The sequence shown here is derived from an EMBL/GenBank/DDBJ whole genome shotgun (WGS) entry which is preliminary data.</text>
</comment>
<feature type="compositionally biased region" description="Basic residues" evidence="1">
    <location>
        <begin position="13"/>
        <end position="29"/>
    </location>
</feature>
<sequence>MLGDRIEKYNSASRKRKTKTSYNSRKKLMSAKNELSSSLTSSNCYETSVETEESTVSSSRSDV</sequence>
<dbReference type="AlphaFoldDB" id="A0A212F7H6"/>
<evidence type="ECO:0000313" key="2">
    <source>
        <dbReference type="EMBL" id="OWR49693.1"/>
    </source>
</evidence>
<keyword evidence="3" id="KW-1185">Reference proteome</keyword>
<gene>
    <name evidence="2" type="ORF">KGM_205475</name>
</gene>
<dbReference type="EMBL" id="AGBW02009869">
    <property type="protein sequence ID" value="OWR49693.1"/>
    <property type="molecule type" value="Genomic_DNA"/>
</dbReference>
<feature type="compositionally biased region" description="Low complexity" evidence="1">
    <location>
        <begin position="54"/>
        <end position="63"/>
    </location>
</feature>
<feature type="region of interest" description="Disordered" evidence="1">
    <location>
        <begin position="1"/>
        <end position="63"/>
    </location>
</feature>
<name>A0A212F7H6_DANPL</name>
<proteinExistence type="predicted"/>
<evidence type="ECO:0000313" key="3">
    <source>
        <dbReference type="Proteomes" id="UP000007151"/>
    </source>
</evidence>
<evidence type="ECO:0000256" key="1">
    <source>
        <dbReference type="SAM" id="MobiDB-lite"/>
    </source>
</evidence>
<feature type="compositionally biased region" description="Polar residues" evidence="1">
    <location>
        <begin position="33"/>
        <end position="45"/>
    </location>
</feature>
<protein>
    <submittedName>
        <fullName evidence="2">Uncharacterized protein</fullName>
    </submittedName>
</protein>
<reference evidence="2 3" key="1">
    <citation type="journal article" date="2011" name="Cell">
        <title>The monarch butterfly genome yields insights into long-distance migration.</title>
        <authorList>
            <person name="Zhan S."/>
            <person name="Merlin C."/>
            <person name="Boore J.L."/>
            <person name="Reppert S.M."/>
        </authorList>
    </citation>
    <scope>NUCLEOTIDE SEQUENCE [LARGE SCALE GENOMIC DNA]</scope>
    <source>
        <strain evidence="2">F-2</strain>
    </source>
</reference>
<organism evidence="2 3">
    <name type="scientific">Danaus plexippus plexippus</name>
    <dbReference type="NCBI Taxonomy" id="278856"/>
    <lineage>
        <taxon>Eukaryota</taxon>
        <taxon>Metazoa</taxon>
        <taxon>Ecdysozoa</taxon>
        <taxon>Arthropoda</taxon>
        <taxon>Hexapoda</taxon>
        <taxon>Insecta</taxon>
        <taxon>Pterygota</taxon>
        <taxon>Neoptera</taxon>
        <taxon>Endopterygota</taxon>
        <taxon>Lepidoptera</taxon>
        <taxon>Glossata</taxon>
        <taxon>Ditrysia</taxon>
        <taxon>Papilionoidea</taxon>
        <taxon>Nymphalidae</taxon>
        <taxon>Danainae</taxon>
        <taxon>Danaini</taxon>
        <taxon>Danaina</taxon>
        <taxon>Danaus</taxon>
        <taxon>Danaus</taxon>
    </lineage>
</organism>
<dbReference type="InParanoid" id="A0A212F7H6"/>
<accession>A0A212F7H6</accession>